<dbReference type="RefSeq" id="WP_209702989.1">
    <property type="nucleotide sequence ID" value="NZ_JAGGLM010000020.1"/>
</dbReference>
<comment type="caution">
    <text evidence="1">The sequence shown here is derived from an EMBL/GenBank/DDBJ whole genome shotgun (WGS) entry which is preliminary data.</text>
</comment>
<proteinExistence type="predicted"/>
<sequence length="284" mass="32503">MVKKTENNASKTDKSQYVSTKLSLLEKDNVVISDVHKEILEDEIKELPPIKEGQLNVSGVYIYDQGDKFEVKIYVRNGVSDNLNLEDIPLVIKNSKDEILAAQTFDLRGLGQLPPHSVRPIKVYFDKENVKVDSIPNDDWEIALNGTFKITTRVKTSYEGLPEKISDEDRLVFEEFLESLPELEEGEFSISTFSIGINTDGVILVTCVMRNAAPKPITLNKVPMTLLNEEKKIVNSNEFELDNFTVSPYRARVCNFAFKTNVKPEKNQELKDWSIVYKLYRYKK</sequence>
<evidence type="ECO:0000313" key="2">
    <source>
        <dbReference type="Proteomes" id="UP001519307"/>
    </source>
</evidence>
<evidence type="ECO:0000313" key="1">
    <source>
        <dbReference type="EMBL" id="MBP2033731.1"/>
    </source>
</evidence>
<accession>A0ABS4KW40</accession>
<dbReference type="InterPro" id="IPR030910">
    <property type="entry name" value="SLAP_dom"/>
</dbReference>
<keyword evidence="2" id="KW-1185">Reference proteome</keyword>
<dbReference type="Proteomes" id="UP001519307">
    <property type="component" value="Unassembled WGS sequence"/>
</dbReference>
<dbReference type="EMBL" id="JAGGLM010000020">
    <property type="protein sequence ID" value="MBP2033731.1"/>
    <property type="molecule type" value="Genomic_DNA"/>
</dbReference>
<reference evidence="1 2" key="1">
    <citation type="submission" date="2021-03" db="EMBL/GenBank/DDBJ databases">
        <title>Genomic Encyclopedia of Type Strains, Phase IV (KMG-IV): sequencing the most valuable type-strain genomes for metagenomic binning, comparative biology and taxonomic classification.</title>
        <authorList>
            <person name="Goeker M."/>
        </authorList>
    </citation>
    <scope>NUCLEOTIDE SEQUENCE [LARGE SCALE GENOMIC DNA]</scope>
    <source>
        <strain evidence="1 2">DSM 28783</strain>
    </source>
</reference>
<gene>
    <name evidence="1" type="ORF">J2Z42_002438</name>
</gene>
<organism evidence="1 2">
    <name type="scientific">Clostridium algifaecis</name>
    <dbReference type="NCBI Taxonomy" id="1472040"/>
    <lineage>
        <taxon>Bacteria</taxon>
        <taxon>Bacillati</taxon>
        <taxon>Bacillota</taxon>
        <taxon>Clostridia</taxon>
        <taxon>Eubacteriales</taxon>
        <taxon>Clostridiaceae</taxon>
        <taxon>Clostridium</taxon>
    </lineage>
</organism>
<dbReference type="NCBIfam" id="TIGR04398">
    <property type="entry name" value="SLAP_DUP"/>
    <property type="match status" value="2"/>
</dbReference>
<protein>
    <submittedName>
        <fullName evidence="1">SLAP domain-containing protein</fullName>
    </submittedName>
</protein>
<name>A0ABS4KW40_9CLOT</name>